<dbReference type="Gene3D" id="1.25.40.20">
    <property type="entry name" value="Ankyrin repeat-containing domain"/>
    <property type="match status" value="2"/>
</dbReference>
<evidence type="ECO:0000256" key="2">
    <source>
        <dbReference type="ARBA" id="ARBA00023043"/>
    </source>
</evidence>
<dbReference type="PANTHER" id="PTHR24198">
    <property type="entry name" value="ANKYRIN REPEAT AND PROTEIN KINASE DOMAIN-CONTAINING PROTEIN"/>
    <property type="match status" value="1"/>
</dbReference>
<keyword evidence="1" id="KW-0677">Repeat</keyword>
<reference evidence="5 6" key="1">
    <citation type="submission" date="2020-06" db="EMBL/GenBank/DDBJ databases">
        <authorList>
            <person name="Li R."/>
            <person name="Bekaert M."/>
        </authorList>
    </citation>
    <scope>NUCLEOTIDE SEQUENCE [LARGE SCALE GENOMIC DNA]</scope>
    <source>
        <strain evidence="6">wild</strain>
    </source>
</reference>
<dbReference type="PROSITE" id="PS50088">
    <property type="entry name" value="ANK_REPEAT"/>
    <property type="match status" value="2"/>
</dbReference>
<evidence type="ECO:0000313" key="6">
    <source>
        <dbReference type="Proteomes" id="UP000507470"/>
    </source>
</evidence>
<dbReference type="InterPro" id="IPR058056">
    <property type="entry name" value="WH_TANC1/2"/>
</dbReference>
<protein>
    <recommendedName>
        <fullName evidence="4">TANC1/2-like winged helix domain-containing protein</fullName>
    </recommendedName>
</protein>
<dbReference type="SUPFAM" id="SSF48403">
    <property type="entry name" value="Ankyrin repeat"/>
    <property type="match status" value="1"/>
</dbReference>
<organism evidence="5 6">
    <name type="scientific">Mytilus coruscus</name>
    <name type="common">Sea mussel</name>
    <dbReference type="NCBI Taxonomy" id="42192"/>
    <lineage>
        <taxon>Eukaryota</taxon>
        <taxon>Metazoa</taxon>
        <taxon>Spiralia</taxon>
        <taxon>Lophotrochozoa</taxon>
        <taxon>Mollusca</taxon>
        <taxon>Bivalvia</taxon>
        <taxon>Autobranchia</taxon>
        <taxon>Pteriomorphia</taxon>
        <taxon>Mytilida</taxon>
        <taxon>Mytiloidea</taxon>
        <taxon>Mytilidae</taxon>
        <taxon>Mytilinae</taxon>
        <taxon>Mytilus</taxon>
    </lineage>
</organism>
<evidence type="ECO:0000259" key="4">
    <source>
        <dbReference type="Pfam" id="PF25521"/>
    </source>
</evidence>
<dbReference type="EMBL" id="CACVKT020001009">
    <property type="protein sequence ID" value="CAC5364568.1"/>
    <property type="molecule type" value="Genomic_DNA"/>
</dbReference>
<keyword evidence="2 3" id="KW-0040">ANK repeat</keyword>
<feature type="repeat" description="ANK" evidence="3">
    <location>
        <begin position="230"/>
        <end position="262"/>
    </location>
</feature>
<evidence type="ECO:0000313" key="5">
    <source>
        <dbReference type="EMBL" id="CAC5364568.1"/>
    </source>
</evidence>
<proteinExistence type="predicted"/>
<feature type="repeat" description="ANK" evidence="3">
    <location>
        <begin position="414"/>
        <end position="446"/>
    </location>
</feature>
<dbReference type="Pfam" id="PF25521">
    <property type="entry name" value="WHD_TANC1"/>
    <property type="match status" value="1"/>
</dbReference>
<dbReference type="InterPro" id="IPR036770">
    <property type="entry name" value="Ankyrin_rpt-contain_sf"/>
</dbReference>
<evidence type="ECO:0000256" key="1">
    <source>
        <dbReference type="ARBA" id="ARBA00022737"/>
    </source>
</evidence>
<evidence type="ECO:0000256" key="3">
    <source>
        <dbReference type="PROSITE-ProRule" id="PRU00023"/>
    </source>
</evidence>
<dbReference type="InterPro" id="IPR002110">
    <property type="entry name" value="Ankyrin_rpt"/>
</dbReference>
<sequence>MNRASFEDWTAMFEVLCAAANPINIDELFVIAGLDNDKQRRKFSILLGNEFGHFLQNHSNKLSFQHKAFQEFLTNKLRKHILFYIDITKGHTLLSRYYLRVHTSQNLFEEKVLVDIAYQVALTYNKQIAKTFLQLYNRTNLQNDKILYYLAREVNCYDTANPAIHLINQSGVSNLSMSHAAFTASANDNHKTLISFLGNNFNFKSKNSDILEDTMKGADLVYMCKFAFFCGYNVFHIAAQRGYVEIVESLLENYSDILYEQNKIQLNAFQLAAENGHTNIVKLFLGVNSSLADQHSLYYASQQGHTEIVSLLLKYVNDTCLLCNGSIYWLLPLSLRKQKYITFPIEALDKNSVHFQTLDFLRIDQILSKAILSDDWRLITCESALNAAVRNGHLRIVKSLLEEEVNALHCSMFNGSTPLMTAAKYDQAEIFRYLHNSGGNLDDRCNSDLSYEDKIEITELDLLKEKACPENGSISHLLAIHNSYNIIKYLLNKGFDNWETHDSNGLTPSHYRFCCNSNNFINFVVFANTKTGHLNLNVKSPN</sequence>
<keyword evidence="6" id="KW-1185">Reference proteome</keyword>
<dbReference type="OrthoDB" id="5989012at2759"/>
<dbReference type="PROSITE" id="PS50297">
    <property type="entry name" value="ANK_REP_REGION"/>
    <property type="match status" value="2"/>
</dbReference>
<dbReference type="AlphaFoldDB" id="A0A6J8ABN3"/>
<name>A0A6J8ABN3_MYTCO</name>
<dbReference type="SMART" id="SM00248">
    <property type="entry name" value="ANK"/>
    <property type="match status" value="6"/>
</dbReference>
<gene>
    <name evidence="5" type="ORF">MCOR_5568</name>
</gene>
<accession>A0A6J8ABN3</accession>
<dbReference type="Proteomes" id="UP000507470">
    <property type="component" value="Unassembled WGS sequence"/>
</dbReference>
<dbReference type="Pfam" id="PF12796">
    <property type="entry name" value="Ank_2"/>
    <property type="match status" value="2"/>
</dbReference>
<dbReference type="PANTHER" id="PTHR24198:SF165">
    <property type="entry name" value="ANKYRIN REPEAT-CONTAINING PROTEIN-RELATED"/>
    <property type="match status" value="1"/>
</dbReference>
<feature type="domain" description="TANC1/2-like winged helix" evidence="4">
    <location>
        <begin position="2"/>
        <end position="104"/>
    </location>
</feature>